<dbReference type="KEGG" id="mme:Marme_3937"/>
<evidence type="ECO:0000259" key="5">
    <source>
        <dbReference type="Pfam" id="PF00291"/>
    </source>
</evidence>
<gene>
    <name evidence="4" type="primary">dsdA</name>
    <name evidence="6" type="ordered locus">Marme_3937</name>
</gene>
<comment type="catalytic activity">
    <reaction evidence="4">
        <text>D-serine = pyruvate + NH4(+)</text>
        <dbReference type="Rhea" id="RHEA:13977"/>
        <dbReference type="ChEBI" id="CHEBI:15361"/>
        <dbReference type="ChEBI" id="CHEBI:28938"/>
        <dbReference type="ChEBI" id="CHEBI:35247"/>
        <dbReference type="EC" id="4.3.1.18"/>
    </reaction>
</comment>
<comment type="similarity">
    <text evidence="4">Belongs to the serine/threonine dehydratase family. DsdA subfamily.</text>
</comment>
<evidence type="ECO:0000256" key="1">
    <source>
        <dbReference type="ARBA" id="ARBA00001933"/>
    </source>
</evidence>
<comment type="cofactor">
    <cofactor evidence="1 4">
        <name>pyridoxal 5'-phosphate</name>
        <dbReference type="ChEBI" id="CHEBI:597326"/>
    </cofactor>
</comment>
<accession>F2JYL7</accession>
<dbReference type="PANTHER" id="PTHR48078">
    <property type="entry name" value="THREONINE DEHYDRATASE, MITOCHONDRIAL-RELATED"/>
    <property type="match status" value="1"/>
</dbReference>
<dbReference type="NCBIfam" id="NF002823">
    <property type="entry name" value="PRK02991.1"/>
    <property type="match status" value="1"/>
</dbReference>
<dbReference type="EC" id="4.3.1.18" evidence="4"/>
<dbReference type="STRING" id="717774.Marme_3937"/>
<dbReference type="eggNOG" id="COG3048">
    <property type="taxonomic scope" value="Bacteria"/>
</dbReference>
<dbReference type="InterPro" id="IPR011780">
    <property type="entry name" value="D_Ser_am_lyase"/>
</dbReference>
<dbReference type="Gene3D" id="3.40.50.1100">
    <property type="match status" value="2"/>
</dbReference>
<proteinExistence type="inferred from homology"/>
<dbReference type="OrthoDB" id="9780546at2"/>
<protein>
    <recommendedName>
        <fullName evidence="4">Probable D-serine dehydratase</fullName>
        <ecNumber evidence="4">4.3.1.18</ecNumber>
    </recommendedName>
    <alternativeName>
        <fullName evidence="4">D-serine deaminase</fullName>
        <shortName evidence="4">DSD</shortName>
    </alternativeName>
</protein>
<dbReference type="HOGENOM" id="CLU_035707_0_0_6"/>
<dbReference type="InterPro" id="IPR036052">
    <property type="entry name" value="TrpB-like_PALP_sf"/>
</dbReference>
<evidence type="ECO:0000256" key="2">
    <source>
        <dbReference type="ARBA" id="ARBA00022898"/>
    </source>
</evidence>
<organism evidence="6 7">
    <name type="scientific">Marinomonas mediterranea (strain ATCC 700492 / JCM 21426 / NBRC 103028 / MMB-1)</name>
    <dbReference type="NCBI Taxonomy" id="717774"/>
    <lineage>
        <taxon>Bacteria</taxon>
        <taxon>Pseudomonadati</taxon>
        <taxon>Pseudomonadota</taxon>
        <taxon>Gammaproteobacteria</taxon>
        <taxon>Oceanospirillales</taxon>
        <taxon>Oceanospirillaceae</taxon>
        <taxon>Marinomonas</taxon>
    </lineage>
</organism>
<reference evidence="6 7" key="1">
    <citation type="journal article" date="2012" name="Stand. Genomic Sci.">
        <title>Complete genome sequence of the melanogenic marine bacterium Marinomonas mediterranea type strain (MMB-1(T)).</title>
        <authorList>
            <person name="Lucas-Elio P."/>
            <person name="Goodwin L."/>
            <person name="Woyke T."/>
            <person name="Pitluck S."/>
            <person name="Nolan M."/>
            <person name="Kyrpides N.C."/>
            <person name="Detter J.C."/>
            <person name="Copeland A."/>
            <person name="Teshima H."/>
            <person name="Bruce D."/>
            <person name="Detter C."/>
            <person name="Tapia R."/>
            <person name="Han S."/>
            <person name="Land M.L."/>
            <person name="Ivanova N."/>
            <person name="Mikhailova N."/>
            <person name="Johnston A.W."/>
            <person name="Sanchez-Amat A."/>
        </authorList>
    </citation>
    <scope>NUCLEOTIDE SEQUENCE [LARGE SCALE GENOMIC DNA]</scope>
    <source>
        <strain evidence="7">ATCC 700492 / JCM 21426 / NBRC 103028 / MMB-1</strain>
    </source>
</reference>
<dbReference type="GO" id="GO:0016836">
    <property type="term" value="F:hydro-lyase activity"/>
    <property type="evidence" value="ECO:0007669"/>
    <property type="project" value="UniProtKB-UniRule"/>
</dbReference>
<dbReference type="AlphaFoldDB" id="F2JYL7"/>
<evidence type="ECO:0000256" key="4">
    <source>
        <dbReference type="HAMAP-Rule" id="MF_01030"/>
    </source>
</evidence>
<keyword evidence="7" id="KW-1185">Reference proteome</keyword>
<sequence length="453" mass="49123">MSTSEKAKLNLSKKQTEYIRDAEPFLWINPSYGSEATTFADVGLIFDADARLRRFSPVLISLFPELKETNGLIESTLDEVSLLRGELLLGELPHGEVALEKLNQAGGRLFIKSDHNLPVAGSIKARGGIHEVLHFAESLALKVGIIESTNSDYHAFLSEPAKSVFAQYTIAVGSTGNLGLSIGIIGAALGFNAVVHMSSDAKKWKKDRLRKRGVQVVEHTADYGAAVEAGRVQSEADPYSYFVDDERSSHLFMGYAVAALRLKEQLENAEISVDKDHPLFVYLPAGVGGAPGGITFGLKSVFGDHVHCFFAEPVQAPCMLLGMAGQPNSAPTPVYDFGLSIDTDADGLAVGTASQWVCDVTRHMVSGVYTQRDAVLYRDLEKLKRLQGIEVEPSAAISCSGLQMLNTNSGQTYLKHHGLLEKMGNSTHIAWLTGGAFVPAEEYEKYLQAVSFK</sequence>
<evidence type="ECO:0000256" key="3">
    <source>
        <dbReference type="ARBA" id="ARBA00023239"/>
    </source>
</evidence>
<dbReference type="HAMAP" id="MF_01030">
    <property type="entry name" value="D_Ser_dehydrat"/>
    <property type="match status" value="1"/>
</dbReference>
<dbReference type="Pfam" id="PF00291">
    <property type="entry name" value="PALP"/>
    <property type="match status" value="1"/>
</dbReference>
<dbReference type="EMBL" id="CP002583">
    <property type="protein sequence ID" value="ADZ93146.1"/>
    <property type="molecule type" value="Genomic_DNA"/>
</dbReference>
<dbReference type="PANTHER" id="PTHR48078:SF9">
    <property type="entry name" value="D-SERINE DEHYDRATASE"/>
    <property type="match status" value="1"/>
</dbReference>
<keyword evidence="2 4" id="KW-0663">Pyridoxal phosphate</keyword>
<dbReference type="SUPFAM" id="SSF53686">
    <property type="entry name" value="Tryptophan synthase beta subunit-like PLP-dependent enzymes"/>
    <property type="match status" value="1"/>
</dbReference>
<evidence type="ECO:0000313" key="7">
    <source>
        <dbReference type="Proteomes" id="UP000001062"/>
    </source>
</evidence>
<feature type="domain" description="Tryptophan synthase beta chain-like PALP" evidence="5">
    <location>
        <begin position="99"/>
        <end position="402"/>
    </location>
</feature>
<dbReference type="RefSeq" id="WP_013663048.1">
    <property type="nucleotide sequence ID" value="NC_015276.1"/>
</dbReference>
<keyword evidence="3 4" id="KW-0456">Lyase</keyword>
<dbReference type="GO" id="GO:0030170">
    <property type="term" value="F:pyridoxal phosphate binding"/>
    <property type="evidence" value="ECO:0007669"/>
    <property type="project" value="InterPro"/>
</dbReference>
<dbReference type="InterPro" id="IPR001926">
    <property type="entry name" value="TrpB-like_PALP"/>
</dbReference>
<feature type="modified residue" description="N6-(pyridoxal phosphate)lysine" evidence="4">
    <location>
        <position position="124"/>
    </location>
</feature>
<dbReference type="InterPro" id="IPR050147">
    <property type="entry name" value="Ser/Thr_Dehydratase"/>
</dbReference>
<dbReference type="NCBIfam" id="TIGR02035">
    <property type="entry name" value="D_Ser_am_lyase"/>
    <property type="match status" value="1"/>
</dbReference>
<dbReference type="PATRIC" id="fig|717774.3.peg.4062"/>
<dbReference type="GO" id="GO:0009097">
    <property type="term" value="P:isoleucine biosynthetic process"/>
    <property type="evidence" value="ECO:0007669"/>
    <property type="project" value="TreeGrafter"/>
</dbReference>
<evidence type="ECO:0000313" key="6">
    <source>
        <dbReference type="EMBL" id="ADZ93146.1"/>
    </source>
</evidence>
<dbReference type="GO" id="GO:0008721">
    <property type="term" value="F:D-serine ammonia-lyase activity"/>
    <property type="evidence" value="ECO:0007669"/>
    <property type="project" value="UniProtKB-EC"/>
</dbReference>
<dbReference type="Proteomes" id="UP000001062">
    <property type="component" value="Chromosome"/>
</dbReference>
<dbReference type="GO" id="GO:0036088">
    <property type="term" value="P:D-serine catabolic process"/>
    <property type="evidence" value="ECO:0007669"/>
    <property type="project" value="TreeGrafter"/>
</dbReference>
<name>F2JYL7_MARM1</name>